<dbReference type="EMBL" id="VSRR010036500">
    <property type="protein sequence ID" value="MPC73294.1"/>
    <property type="molecule type" value="Genomic_DNA"/>
</dbReference>
<gene>
    <name evidence="2" type="ORF">E2C01_067617</name>
</gene>
<evidence type="ECO:0000313" key="3">
    <source>
        <dbReference type="Proteomes" id="UP000324222"/>
    </source>
</evidence>
<evidence type="ECO:0000256" key="1">
    <source>
        <dbReference type="SAM" id="MobiDB-lite"/>
    </source>
</evidence>
<dbReference type="AlphaFoldDB" id="A0A5B7HXX7"/>
<sequence length="82" mass="8582">MFPLSLSAFCALFPPRSSPALPPPPFTPSLPLTLTSTSSHSTFPPHSITHWPTLPTISAPPGQSSLLSVPSRLVPSPVLALT</sequence>
<feature type="region of interest" description="Disordered" evidence="1">
    <location>
        <begin position="15"/>
        <end position="46"/>
    </location>
</feature>
<protein>
    <submittedName>
        <fullName evidence="2">Uncharacterized protein</fullName>
    </submittedName>
</protein>
<dbReference type="Proteomes" id="UP000324222">
    <property type="component" value="Unassembled WGS sequence"/>
</dbReference>
<reference evidence="2 3" key="1">
    <citation type="submission" date="2019-05" db="EMBL/GenBank/DDBJ databases">
        <title>Another draft genome of Portunus trituberculatus and its Hox gene families provides insights of decapod evolution.</title>
        <authorList>
            <person name="Jeong J.-H."/>
            <person name="Song I."/>
            <person name="Kim S."/>
            <person name="Choi T."/>
            <person name="Kim D."/>
            <person name="Ryu S."/>
            <person name="Kim W."/>
        </authorList>
    </citation>
    <scope>NUCLEOTIDE SEQUENCE [LARGE SCALE GENOMIC DNA]</scope>
    <source>
        <tissue evidence="2">Muscle</tissue>
    </source>
</reference>
<keyword evidence="3" id="KW-1185">Reference proteome</keyword>
<feature type="compositionally biased region" description="Low complexity" evidence="1">
    <location>
        <begin position="29"/>
        <end position="46"/>
    </location>
</feature>
<name>A0A5B7HXX7_PORTR</name>
<evidence type="ECO:0000313" key="2">
    <source>
        <dbReference type="EMBL" id="MPC73294.1"/>
    </source>
</evidence>
<accession>A0A5B7HXX7</accession>
<comment type="caution">
    <text evidence="2">The sequence shown here is derived from an EMBL/GenBank/DDBJ whole genome shotgun (WGS) entry which is preliminary data.</text>
</comment>
<feature type="compositionally biased region" description="Pro residues" evidence="1">
    <location>
        <begin position="16"/>
        <end position="28"/>
    </location>
</feature>
<organism evidence="2 3">
    <name type="scientific">Portunus trituberculatus</name>
    <name type="common">Swimming crab</name>
    <name type="synonym">Neptunus trituberculatus</name>
    <dbReference type="NCBI Taxonomy" id="210409"/>
    <lineage>
        <taxon>Eukaryota</taxon>
        <taxon>Metazoa</taxon>
        <taxon>Ecdysozoa</taxon>
        <taxon>Arthropoda</taxon>
        <taxon>Crustacea</taxon>
        <taxon>Multicrustacea</taxon>
        <taxon>Malacostraca</taxon>
        <taxon>Eumalacostraca</taxon>
        <taxon>Eucarida</taxon>
        <taxon>Decapoda</taxon>
        <taxon>Pleocyemata</taxon>
        <taxon>Brachyura</taxon>
        <taxon>Eubrachyura</taxon>
        <taxon>Portunoidea</taxon>
        <taxon>Portunidae</taxon>
        <taxon>Portuninae</taxon>
        <taxon>Portunus</taxon>
    </lineage>
</organism>
<proteinExistence type="predicted"/>